<dbReference type="EMBL" id="RDSR01000020">
    <property type="protein sequence ID" value="RNE59088.1"/>
    <property type="molecule type" value="Genomic_DNA"/>
</dbReference>
<evidence type="ECO:0000313" key="3">
    <source>
        <dbReference type="Proteomes" id="UP000279859"/>
    </source>
</evidence>
<gene>
    <name evidence="2" type="ORF">EEJ31_11260</name>
</gene>
<keyword evidence="2" id="KW-0808">Transferase</keyword>
<protein>
    <submittedName>
        <fullName evidence="2">Glycosyltransferase</fullName>
    </submittedName>
</protein>
<dbReference type="InterPro" id="IPR007554">
    <property type="entry name" value="Glycerophosphate_synth"/>
</dbReference>
<dbReference type="Pfam" id="PF00535">
    <property type="entry name" value="Glycos_transf_2"/>
    <property type="match status" value="1"/>
</dbReference>
<dbReference type="CDD" id="cd00761">
    <property type="entry name" value="Glyco_tranf_GTA_type"/>
    <property type="match status" value="1"/>
</dbReference>
<dbReference type="PANTHER" id="PTHR43685">
    <property type="entry name" value="GLYCOSYLTRANSFERASE"/>
    <property type="match status" value="1"/>
</dbReference>
<dbReference type="GO" id="GO:0016020">
    <property type="term" value="C:membrane"/>
    <property type="evidence" value="ECO:0007669"/>
    <property type="project" value="InterPro"/>
</dbReference>
<keyword evidence="3" id="KW-1185">Reference proteome</keyword>
<evidence type="ECO:0000313" key="2">
    <source>
        <dbReference type="EMBL" id="RNE59088.1"/>
    </source>
</evidence>
<dbReference type="AlphaFoldDB" id="A0A3M8L314"/>
<dbReference type="InterPro" id="IPR050834">
    <property type="entry name" value="Glycosyltransf_2"/>
</dbReference>
<comment type="caution">
    <text evidence="2">The sequence shown here is derived from an EMBL/GenBank/DDBJ whole genome shotgun (WGS) entry which is preliminary data.</text>
</comment>
<proteinExistence type="predicted"/>
<sequence>MREKLFTVISPVYNVGKYLPDYFESLEAQTVGIENLEIILVDDGSVDDSLSRCQAFAETHPNSVRVIHKENGGQASARNLGLELASTPWICFPDPDDVLSDNFFEAIHDFMEKPGNERTALFAGHIIIWDERTGRRRDSHATSFRFAGGNSTTNLEGKPNFIHGNAVMSFFKRDLISQAGLRFDERLRTRFEDGSFIAQYLLEADEPILGLVDDARYFYRRRAEGNSTNQTSHGDPRSYTDVPEYGWLTVLKIAKERKGYVPRWLQWYIVYDIAWLFKEDVGTKIPTRTLTADVLSTFHALVRQVMGYIEPEAVLGFDMMGVPAWTREALTFAYRQESYVGPVSMGPPDASRNLIRISYRFKGDLPEETIFVRGKRVEPRYAKTQLLEVLGDVVLKERHLWVSSLGVIRFELNGRIQRLLNVETGGTTYKFRRAQVESAEQELARGGIPPIFLQRRVSMRDLTRQRLRNVLRWGKRTLRKPSIYDLSLAAALRLIPIRRAYAGAWVLMDREFQANDSAEELYRWIRAHQPDTKMRFVIRKESAEWARLKRDGFELVDYGSYRWKLLMLLAGHVISSHIDVYISNPLPSRRYGRPQWKLSFLQHGIIKGDLSPWLNRKNIDFFLTSTKDEYEYISGESPFKFSKKEVRLTGLPRHDALLQKSMEIEPSEVNQVLIAPTWRQYLSGRIISTSVREQNEQFMESDYAKAWQSLVQSEELREIASKRGLKLVFMPHPNIQPYLGNFAVPDWVETRHYGDVDVQDVVRRTAVMITDYSSIAFNMAYLYRPAVYYQFDKSQYEAEHIEGKGYYEYERDGFGPVSSDLQGVLKGLDSLLSEPKVAEEYAERARRTFPVRDGKNSERVFNAIKDLERPLSFQEGSVRAETDAWDFGAALDH</sequence>
<dbReference type="InterPro" id="IPR043148">
    <property type="entry name" value="TagF_C"/>
</dbReference>
<dbReference type="OrthoDB" id="8549922at2"/>
<dbReference type="SUPFAM" id="SSF53756">
    <property type="entry name" value="UDP-Glycosyltransferase/glycogen phosphorylase"/>
    <property type="match status" value="1"/>
</dbReference>
<evidence type="ECO:0000259" key="1">
    <source>
        <dbReference type="Pfam" id="PF00535"/>
    </source>
</evidence>
<name>A0A3M8L314_9MICO</name>
<dbReference type="Proteomes" id="UP000279859">
    <property type="component" value="Unassembled WGS sequence"/>
</dbReference>
<dbReference type="Gene3D" id="3.90.550.10">
    <property type="entry name" value="Spore Coat Polysaccharide Biosynthesis Protein SpsA, Chain A"/>
    <property type="match status" value="1"/>
</dbReference>
<dbReference type="InterPro" id="IPR029044">
    <property type="entry name" value="Nucleotide-diphossugar_trans"/>
</dbReference>
<dbReference type="Pfam" id="PF04464">
    <property type="entry name" value="Glyphos_transf"/>
    <property type="match status" value="1"/>
</dbReference>
<dbReference type="Gene3D" id="3.40.50.12580">
    <property type="match status" value="1"/>
</dbReference>
<accession>A0A3M8L314</accession>
<organism evidence="2 3">
    <name type="scientific">Cryobacterium tepidiphilum</name>
    <dbReference type="NCBI Taxonomy" id="2486026"/>
    <lineage>
        <taxon>Bacteria</taxon>
        <taxon>Bacillati</taxon>
        <taxon>Actinomycetota</taxon>
        <taxon>Actinomycetes</taxon>
        <taxon>Micrococcales</taxon>
        <taxon>Microbacteriaceae</taxon>
        <taxon>Cryobacterium</taxon>
    </lineage>
</organism>
<dbReference type="PANTHER" id="PTHR43685:SF2">
    <property type="entry name" value="GLYCOSYLTRANSFERASE 2-LIKE DOMAIN-CONTAINING PROTEIN"/>
    <property type="match status" value="1"/>
</dbReference>
<dbReference type="GO" id="GO:0047355">
    <property type="term" value="F:CDP-glycerol glycerophosphotransferase activity"/>
    <property type="evidence" value="ECO:0007669"/>
    <property type="project" value="InterPro"/>
</dbReference>
<dbReference type="RefSeq" id="WP_123046388.1">
    <property type="nucleotide sequence ID" value="NZ_RDSR01000020.1"/>
</dbReference>
<reference evidence="2 3" key="1">
    <citation type="submission" date="2018-11" db="EMBL/GenBank/DDBJ databases">
        <title>Cryobacterium sp. nov., isolated from rhizosphere soil of lettuce.</title>
        <authorList>
            <person name="Wang Y."/>
        </authorList>
    </citation>
    <scope>NUCLEOTIDE SEQUENCE [LARGE SCALE GENOMIC DNA]</scope>
    <source>
        <strain evidence="2 3">NEAU-85</strain>
    </source>
</reference>
<dbReference type="SUPFAM" id="SSF53448">
    <property type="entry name" value="Nucleotide-diphospho-sugar transferases"/>
    <property type="match status" value="1"/>
</dbReference>
<dbReference type="InterPro" id="IPR001173">
    <property type="entry name" value="Glyco_trans_2-like"/>
</dbReference>
<feature type="domain" description="Glycosyltransferase 2-like" evidence="1">
    <location>
        <begin position="7"/>
        <end position="176"/>
    </location>
</feature>